<dbReference type="Pfam" id="PF01527">
    <property type="entry name" value="HTH_Tnp_1"/>
    <property type="match status" value="1"/>
</dbReference>
<sequence length="100" mass="12250">MRHRFDEEIKAKVVLEALREEKTLQELAEEYEVHPNQISTWKKQLLSNAPALFLRKNMRDEELQTLRKKEQVPYIQLRQSKYVNEWLKKDWQLHGKDYEP</sequence>
<dbReference type="AlphaFoldDB" id="A0A098R1H6"/>
<proteinExistence type="predicted"/>
<dbReference type="STRING" id="1480694.DC28_02090"/>
<dbReference type="EMBL" id="JNUP01000001">
    <property type="protein sequence ID" value="KGE73985.1"/>
    <property type="molecule type" value="Genomic_DNA"/>
</dbReference>
<dbReference type="GO" id="GO:0043565">
    <property type="term" value="F:sequence-specific DNA binding"/>
    <property type="evidence" value="ECO:0007669"/>
    <property type="project" value="InterPro"/>
</dbReference>
<organism evidence="1 2">
    <name type="scientific">Spirochaeta lutea</name>
    <dbReference type="NCBI Taxonomy" id="1480694"/>
    <lineage>
        <taxon>Bacteria</taxon>
        <taxon>Pseudomonadati</taxon>
        <taxon>Spirochaetota</taxon>
        <taxon>Spirochaetia</taxon>
        <taxon>Spirochaetales</taxon>
        <taxon>Spirochaetaceae</taxon>
        <taxon>Spirochaeta</taxon>
    </lineage>
</organism>
<gene>
    <name evidence="1" type="ORF">DC28_02090</name>
</gene>
<name>A0A098R1H6_9SPIO</name>
<dbReference type="InterPro" id="IPR002514">
    <property type="entry name" value="Transposase_8"/>
</dbReference>
<dbReference type="eggNOG" id="COG2963">
    <property type="taxonomic scope" value="Bacteria"/>
</dbReference>
<dbReference type="Gene3D" id="1.10.10.10">
    <property type="entry name" value="Winged helix-like DNA-binding domain superfamily/Winged helix DNA-binding domain"/>
    <property type="match status" value="1"/>
</dbReference>
<reference evidence="1 2" key="1">
    <citation type="submission" date="2014-05" db="EMBL/GenBank/DDBJ databases">
        <title>De novo Genome Sequence of Spirocheata sp.</title>
        <authorList>
            <person name="Shivani Y."/>
            <person name="Subhash Y."/>
            <person name="Tushar L."/>
            <person name="Sasikala C."/>
            <person name="Ramana C.V."/>
        </authorList>
    </citation>
    <scope>NUCLEOTIDE SEQUENCE [LARGE SCALE GENOMIC DNA]</scope>
    <source>
        <strain evidence="1 2">JC230</strain>
    </source>
</reference>
<keyword evidence="2" id="KW-1185">Reference proteome</keyword>
<dbReference type="GO" id="GO:0004803">
    <property type="term" value="F:transposase activity"/>
    <property type="evidence" value="ECO:0007669"/>
    <property type="project" value="InterPro"/>
</dbReference>
<evidence type="ECO:0000313" key="1">
    <source>
        <dbReference type="EMBL" id="KGE73985.1"/>
    </source>
</evidence>
<protein>
    <submittedName>
        <fullName evidence="1">Transposase</fullName>
    </submittedName>
</protein>
<dbReference type="SUPFAM" id="SSF48295">
    <property type="entry name" value="TrpR-like"/>
    <property type="match status" value="1"/>
</dbReference>
<dbReference type="OrthoDB" id="291972at2"/>
<dbReference type="GO" id="GO:0006313">
    <property type="term" value="P:DNA transposition"/>
    <property type="evidence" value="ECO:0007669"/>
    <property type="project" value="InterPro"/>
</dbReference>
<dbReference type="InterPro" id="IPR010921">
    <property type="entry name" value="Trp_repressor/repl_initiator"/>
</dbReference>
<comment type="caution">
    <text evidence="1">The sequence shown here is derived from an EMBL/GenBank/DDBJ whole genome shotgun (WGS) entry which is preliminary data.</text>
</comment>
<dbReference type="Proteomes" id="UP000029692">
    <property type="component" value="Unassembled WGS sequence"/>
</dbReference>
<accession>A0A098R1H6</accession>
<dbReference type="RefSeq" id="WP_037544500.1">
    <property type="nucleotide sequence ID" value="NZ_JNUP01000001.1"/>
</dbReference>
<evidence type="ECO:0000313" key="2">
    <source>
        <dbReference type="Proteomes" id="UP000029692"/>
    </source>
</evidence>
<dbReference type="InterPro" id="IPR036388">
    <property type="entry name" value="WH-like_DNA-bd_sf"/>
</dbReference>